<evidence type="ECO:0000313" key="5">
    <source>
        <dbReference type="Proteomes" id="UP000483672"/>
    </source>
</evidence>
<proteinExistence type="predicted"/>
<accession>A0A6G1M2W8</accession>
<dbReference type="AlphaFoldDB" id="A0A6G1M2W8"/>
<protein>
    <recommendedName>
        <fullName evidence="6">F-box domain-containing protein</fullName>
    </recommendedName>
</protein>
<dbReference type="Proteomes" id="UP000479691">
    <property type="component" value="Unassembled WGS sequence"/>
</dbReference>
<comment type="caution">
    <text evidence="1">The sequence shown here is derived from an EMBL/GenBank/DDBJ whole genome shotgun (WGS) entry which is preliminary data.</text>
</comment>
<evidence type="ECO:0008006" key="6">
    <source>
        <dbReference type="Google" id="ProtNLM"/>
    </source>
</evidence>
<evidence type="ECO:0000313" key="1">
    <source>
        <dbReference type="EMBL" id="KAF3163854.1"/>
    </source>
</evidence>
<evidence type="ECO:0000313" key="4">
    <source>
        <dbReference type="Proteomes" id="UP000479691"/>
    </source>
</evidence>
<dbReference type="EMBL" id="WIWT01000137">
    <property type="protein sequence ID" value="KAF3198249.1"/>
    <property type="molecule type" value="Genomic_DNA"/>
</dbReference>
<reference evidence="4 5" key="1">
    <citation type="submission" date="2019-06" db="EMBL/GenBank/DDBJ databases">
        <authorList>
            <person name="Palmer J.M."/>
        </authorList>
    </citation>
    <scope>NUCLEOTIDE SEQUENCE [LARGE SCALE GENOMIC DNA]</scope>
    <source>
        <strain evidence="3 5">TWF191</strain>
        <strain evidence="2">TWF679</strain>
        <strain evidence="1 4">TWF788</strain>
    </source>
</reference>
<name>A0A6G1M2W8_ORBOL</name>
<dbReference type="Proteomes" id="UP000483672">
    <property type="component" value="Unassembled WGS sequence"/>
</dbReference>
<dbReference type="OrthoDB" id="10482723at2759"/>
<dbReference type="EMBL" id="WIPF01000001">
    <property type="protein sequence ID" value="KAF3232417.1"/>
    <property type="molecule type" value="Genomic_DNA"/>
</dbReference>
<gene>
    <name evidence="3" type="ORF">TWF191_000188</name>
    <name evidence="2" type="ORF">TWF679_002159</name>
    <name evidence="1" type="ORF">TWF788_001316</name>
</gene>
<dbReference type="Proteomes" id="UP000614610">
    <property type="component" value="Unassembled WGS sequence"/>
</dbReference>
<sequence>MDPNDGENSTYIENLPVELINFIVDYLPVRDQQSIFMVFQNMLSPYIPAPSIQFAKSWDWHSTMFERRLGPGRYSNFNIVLSQL</sequence>
<evidence type="ECO:0000313" key="2">
    <source>
        <dbReference type="EMBL" id="KAF3198249.1"/>
    </source>
</evidence>
<dbReference type="EMBL" id="JAABOE010000118">
    <property type="protein sequence ID" value="KAF3163854.1"/>
    <property type="molecule type" value="Genomic_DNA"/>
</dbReference>
<evidence type="ECO:0000313" key="3">
    <source>
        <dbReference type="EMBL" id="KAF3232417.1"/>
    </source>
</evidence>
<organism evidence="1 4">
    <name type="scientific">Orbilia oligospora</name>
    <name type="common">Nematode-trapping fungus</name>
    <name type="synonym">Arthrobotrys oligospora</name>
    <dbReference type="NCBI Taxonomy" id="2813651"/>
    <lineage>
        <taxon>Eukaryota</taxon>
        <taxon>Fungi</taxon>
        <taxon>Dikarya</taxon>
        <taxon>Ascomycota</taxon>
        <taxon>Pezizomycotina</taxon>
        <taxon>Orbiliomycetes</taxon>
        <taxon>Orbiliales</taxon>
        <taxon>Orbiliaceae</taxon>
        <taxon>Orbilia</taxon>
    </lineage>
</organism>